<dbReference type="STRING" id="1073574.GOARA_050_00740"/>
<evidence type="ECO:0000313" key="2">
    <source>
        <dbReference type="EMBL" id="GAB10011.1"/>
    </source>
</evidence>
<sequence length="123" mass="13415">MFWKYYGPIGLLISVLFNVQLSLVNDHLDPPEWYSGTTFFVVVALIGVATFAIPLTPIRQIGSGLFVGVGVITLFPIMLYLVLFLVLPYFAYVATAVVCWIIATRTNAPTEESQPFGGGSPSP</sequence>
<proteinExistence type="predicted"/>
<dbReference type="AlphaFoldDB" id="G7H2D6"/>
<gene>
    <name evidence="2" type="ORF">GOARA_050_00740</name>
</gene>
<evidence type="ECO:0000256" key="1">
    <source>
        <dbReference type="SAM" id="Phobius"/>
    </source>
</evidence>
<keyword evidence="1" id="KW-1133">Transmembrane helix</keyword>
<comment type="caution">
    <text evidence="2">The sequence shown here is derived from an EMBL/GenBank/DDBJ whole genome shotgun (WGS) entry which is preliminary data.</text>
</comment>
<feature type="transmembrane region" description="Helical" evidence="1">
    <location>
        <begin position="33"/>
        <end position="53"/>
    </location>
</feature>
<keyword evidence="1" id="KW-0812">Transmembrane</keyword>
<organism evidence="2 3">
    <name type="scientific">Gordonia araii NBRC 100433</name>
    <dbReference type="NCBI Taxonomy" id="1073574"/>
    <lineage>
        <taxon>Bacteria</taxon>
        <taxon>Bacillati</taxon>
        <taxon>Actinomycetota</taxon>
        <taxon>Actinomycetes</taxon>
        <taxon>Mycobacteriales</taxon>
        <taxon>Gordoniaceae</taxon>
        <taxon>Gordonia</taxon>
    </lineage>
</organism>
<keyword evidence="3" id="KW-1185">Reference proteome</keyword>
<keyword evidence="1" id="KW-0472">Membrane</keyword>
<feature type="transmembrane region" description="Helical" evidence="1">
    <location>
        <begin position="5"/>
        <end position="21"/>
    </location>
</feature>
<name>G7H2D6_9ACTN</name>
<evidence type="ECO:0000313" key="3">
    <source>
        <dbReference type="Proteomes" id="UP000035088"/>
    </source>
</evidence>
<dbReference type="Proteomes" id="UP000035088">
    <property type="component" value="Unassembled WGS sequence"/>
</dbReference>
<accession>G7H2D6</accession>
<dbReference type="RefSeq" id="WP_007322086.1">
    <property type="nucleotide sequence ID" value="NZ_BAEE01000050.1"/>
</dbReference>
<reference evidence="2 3" key="1">
    <citation type="submission" date="2011-11" db="EMBL/GenBank/DDBJ databases">
        <title>Whole genome shotgun sequence of Gordonia araii NBRC 100433.</title>
        <authorList>
            <person name="Yoshida Y."/>
            <person name="Hosoyama A."/>
            <person name="Tsuchikane K."/>
            <person name="Katsumata H."/>
            <person name="Yamazaki S."/>
            <person name="Fujita N."/>
        </authorList>
    </citation>
    <scope>NUCLEOTIDE SEQUENCE [LARGE SCALE GENOMIC DNA]</scope>
    <source>
        <strain evidence="2 3">NBRC 100433</strain>
    </source>
</reference>
<feature type="transmembrane region" description="Helical" evidence="1">
    <location>
        <begin position="65"/>
        <end position="83"/>
    </location>
</feature>
<protein>
    <submittedName>
        <fullName evidence="2">Uncharacterized protein</fullName>
    </submittedName>
</protein>
<dbReference type="EMBL" id="BAEE01000050">
    <property type="protein sequence ID" value="GAB10011.1"/>
    <property type="molecule type" value="Genomic_DNA"/>
</dbReference>